<accession>A0A448NQY0</accession>
<reference evidence="1 2" key="1">
    <citation type="submission" date="2018-12" db="EMBL/GenBank/DDBJ databases">
        <authorList>
            <consortium name="Pathogen Informatics"/>
        </authorList>
    </citation>
    <scope>NUCLEOTIDE SEQUENCE [LARGE SCALE GENOMIC DNA]</scope>
    <source>
        <strain evidence="1 2">NCTC13489</strain>
    </source>
</reference>
<evidence type="ECO:0000313" key="2">
    <source>
        <dbReference type="Proteomes" id="UP000270036"/>
    </source>
</evidence>
<dbReference type="EMBL" id="LR134441">
    <property type="protein sequence ID" value="VEH99190.1"/>
    <property type="molecule type" value="Genomic_DNA"/>
</dbReference>
<proteinExistence type="predicted"/>
<organism evidence="1 2">
    <name type="scientific">Kaistella antarctica</name>
    <dbReference type="NCBI Taxonomy" id="266748"/>
    <lineage>
        <taxon>Bacteria</taxon>
        <taxon>Pseudomonadati</taxon>
        <taxon>Bacteroidota</taxon>
        <taxon>Flavobacteriia</taxon>
        <taxon>Flavobacteriales</taxon>
        <taxon>Weeksellaceae</taxon>
        <taxon>Chryseobacterium group</taxon>
        <taxon>Kaistella</taxon>
    </lineage>
</organism>
<dbReference type="Proteomes" id="UP000270036">
    <property type="component" value="Chromosome"/>
</dbReference>
<dbReference type="AlphaFoldDB" id="A0A448NQY0"/>
<name>A0A448NQY0_9FLAO</name>
<gene>
    <name evidence="1" type="ORF">NCTC13489_01389</name>
</gene>
<dbReference type="KEGG" id="cant:NCTC13489_01389"/>
<evidence type="ECO:0000313" key="1">
    <source>
        <dbReference type="EMBL" id="VEH99190.1"/>
    </source>
</evidence>
<sequence>MRIVKKNEKANNSFGIIGLPILYRQDQLCD</sequence>
<protein>
    <submittedName>
        <fullName evidence="1">Uncharacterized protein</fullName>
    </submittedName>
</protein>